<dbReference type="GeneID" id="28969404"/>
<dbReference type="EMBL" id="CP144536">
    <property type="protein sequence ID" value="WWC63084.1"/>
    <property type="molecule type" value="Genomic_DNA"/>
</dbReference>
<feature type="chain" id="PRO_5008341967" description="Protein CPL1-like domain-containing protein" evidence="1">
    <location>
        <begin position="31"/>
        <end position="329"/>
    </location>
</feature>
<proteinExistence type="predicted"/>
<feature type="signal peptide" evidence="1">
    <location>
        <begin position="1"/>
        <end position="30"/>
    </location>
</feature>
<accession>A0A1A6A039</accession>
<reference evidence="3" key="1">
    <citation type="submission" date="2013-07" db="EMBL/GenBank/DDBJ databases">
        <title>The Genome Sequence of Cryptococcus dejecticola CBS10117.</title>
        <authorList>
            <consortium name="The Broad Institute Genome Sequencing Platform"/>
            <person name="Cuomo C."/>
            <person name="Litvintseva A."/>
            <person name="Chen Y."/>
            <person name="Heitman J."/>
            <person name="Sun S."/>
            <person name="Springer D."/>
            <person name="Dromer F."/>
            <person name="Young S.K."/>
            <person name="Zeng Q."/>
            <person name="Gargeya S."/>
            <person name="Fitzgerald M."/>
            <person name="Abouelleil A."/>
            <person name="Alvarado L."/>
            <person name="Berlin A.M."/>
            <person name="Chapman S.B."/>
            <person name="Dewar J."/>
            <person name="Goldberg J."/>
            <person name="Griggs A."/>
            <person name="Gujja S."/>
            <person name="Hansen M."/>
            <person name="Howarth C."/>
            <person name="Imamovic A."/>
            <person name="Larimer J."/>
            <person name="McCowan C."/>
            <person name="Murphy C."/>
            <person name="Pearson M."/>
            <person name="Priest M."/>
            <person name="Roberts A."/>
            <person name="Saif S."/>
            <person name="Shea T."/>
            <person name="Sykes S."/>
            <person name="Wortman J."/>
            <person name="Nusbaum C."/>
            <person name="Birren B."/>
        </authorList>
    </citation>
    <scope>NUCLEOTIDE SEQUENCE [LARGE SCALE GENOMIC DNA]</scope>
    <source>
        <strain evidence="3">CBS 10117</strain>
    </source>
</reference>
<feature type="domain" description="Protein CPL1-like" evidence="2">
    <location>
        <begin position="241"/>
        <end position="316"/>
    </location>
</feature>
<evidence type="ECO:0000313" key="5">
    <source>
        <dbReference type="Proteomes" id="UP000078595"/>
    </source>
</evidence>
<evidence type="ECO:0000313" key="4">
    <source>
        <dbReference type="EMBL" id="WWC63084.1"/>
    </source>
</evidence>
<keyword evidence="5" id="KW-1185">Reference proteome</keyword>
<dbReference type="AlphaFoldDB" id="A0A1A6A039"/>
<evidence type="ECO:0000313" key="3">
    <source>
        <dbReference type="EMBL" id="OBR83427.1"/>
    </source>
</evidence>
<dbReference type="Proteomes" id="UP000078595">
    <property type="component" value="Chromosome 7"/>
</dbReference>
<dbReference type="InterPro" id="IPR048661">
    <property type="entry name" value="CPL1-like"/>
</dbReference>
<dbReference type="OrthoDB" id="439917at2759"/>
<protein>
    <recommendedName>
        <fullName evidence="2">Protein CPL1-like domain-containing protein</fullName>
    </recommendedName>
</protein>
<sequence>MTNARIQLRVQGAAVWAWALLLILPSLVEAVTYSSIFATCAGSGYVPNGGAQSGVWTSASDCAAYCYAKDTSYIYSAWTQTTSGCSCGSNSFQTGAIAFGNPGGCGGNYEVSITHTTYNFETCSNDYNFGGSVIQSNSNDFFAIFQACKAYRYMAIYPTASNTFAYACGSTYTLTSTKTCDYQVNRLYSHPTDATASQLARREQIENSRRLLHLRNQGVLGDRWCPKGSTACRLENDPNSFECVDTMNDLESCGGCMYGPYGRSGVEVGGSANSTYTAGNDCSAMPGVALGHSSCVEGKCQFDCKIGWKTDGKQCVKLKKRTYRRVRKT</sequence>
<dbReference type="EMBL" id="KI894033">
    <property type="protein sequence ID" value="OBR83427.1"/>
    <property type="molecule type" value="Genomic_DNA"/>
</dbReference>
<name>A0A1A6A039_9TREE</name>
<dbReference type="PANTHER" id="PTHR35192:SF2">
    <property type="entry name" value="APPLE DOMAIN-CONTAINING PROTEIN"/>
    <property type="match status" value="1"/>
</dbReference>
<keyword evidence="1" id="KW-0732">Signal</keyword>
<reference evidence="4" key="3">
    <citation type="submission" date="2024-02" db="EMBL/GenBank/DDBJ databases">
        <title>Comparative genomics of Cryptococcus and Kwoniella reveals pathogenesis evolution and contrasting modes of karyotype evolution via chromosome fusion or intercentromeric recombination.</title>
        <authorList>
            <person name="Coelho M.A."/>
            <person name="David-Palma M."/>
            <person name="Shea T."/>
            <person name="Bowers K."/>
            <person name="McGinley-Smith S."/>
            <person name="Mohammad A.W."/>
            <person name="Gnirke A."/>
            <person name="Yurkov A.M."/>
            <person name="Nowrousian M."/>
            <person name="Sun S."/>
            <person name="Cuomo C.A."/>
            <person name="Heitman J."/>
        </authorList>
    </citation>
    <scope>NUCLEOTIDE SEQUENCE</scope>
    <source>
        <strain evidence="4">CBS 10117</strain>
    </source>
</reference>
<dbReference type="PANTHER" id="PTHR35192">
    <property type="entry name" value="PROTEIN, PUTATIVE-RELATED"/>
    <property type="match status" value="1"/>
</dbReference>
<dbReference type="InterPro" id="IPR038955">
    <property type="entry name" value="PriA/CPL1_fungi"/>
</dbReference>
<dbReference type="KEGG" id="kdj:28969404"/>
<gene>
    <name evidence="3" type="ORF">I303_05705</name>
    <name evidence="4" type="ORF">I303_105683</name>
</gene>
<dbReference type="Pfam" id="PF21671">
    <property type="entry name" value="CPL1-like"/>
    <property type="match status" value="1"/>
</dbReference>
<evidence type="ECO:0000259" key="2">
    <source>
        <dbReference type="Pfam" id="PF21671"/>
    </source>
</evidence>
<dbReference type="RefSeq" id="XP_018261269.1">
    <property type="nucleotide sequence ID" value="XM_018408997.1"/>
</dbReference>
<organism evidence="3">
    <name type="scientific">Kwoniella dejecticola CBS 10117</name>
    <dbReference type="NCBI Taxonomy" id="1296121"/>
    <lineage>
        <taxon>Eukaryota</taxon>
        <taxon>Fungi</taxon>
        <taxon>Dikarya</taxon>
        <taxon>Basidiomycota</taxon>
        <taxon>Agaricomycotina</taxon>
        <taxon>Tremellomycetes</taxon>
        <taxon>Tremellales</taxon>
        <taxon>Cryptococcaceae</taxon>
        <taxon>Kwoniella</taxon>
    </lineage>
</organism>
<evidence type="ECO:0000256" key="1">
    <source>
        <dbReference type="SAM" id="SignalP"/>
    </source>
</evidence>
<dbReference type="STRING" id="1296121.A0A1A6A039"/>
<dbReference type="VEuPathDB" id="FungiDB:I303_05705"/>
<reference evidence="4" key="2">
    <citation type="submission" date="2013-07" db="EMBL/GenBank/DDBJ databases">
        <authorList>
            <consortium name="The Broad Institute Genome Sequencing Platform"/>
            <person name="Cuomo C."/>
            <person name="Litvintseva A."/>
            <person name="Chen Y."/>
            <person name="Heitman J."/>
            <person name="Sun S."/>
            <person name="Springer D."/>
            <person name="Dromer F."/>
            <person name="Young S.K."/>
            <person name="Zeng Q."/>
            <person name="Gargeya S."/>
            <person name="Fitzgerald M."/>
            <person name="Abouelleil A."/>
            <person name="Alvarado L."/>
            <person name="Berlin A.M."/>
            <person name="Chapman S.B."/>
            <person name="Dewar J."/>
            <person name="Goldberg J."/>
            <person name="Griggs A."/>
            <person name="Gujja S."/>
            <person name="Hansen M."/>
            <person name="Howarth C."/>
            <person name="Imamovic A."/>
            <person name="Larimer J."/>
            <person name="McCowan C."/>
            <person name="Murphy C."/>
            <person name="Pearson M."/>
            <person name="Priest M."/>
            <person name="Roberts A."/>
            <person name="Saif S."/>
            <person name="Shea T."/>
            <person name="Sykes S."/>
            <person name="Wortman J."/>
            <person name="Nusbaum C."/>
            <person name="Birren B."/>
        </authorList>
    </citation>
    <scope>NUCLEOTIDE SEQUENCE</scope>
    <source>
        <strain evidence="4">CBS 10117</strain>
    </source>
</reference>